<feature type="non-terminal residue" evidence="1">
    <location>
        <position position="55"/>
    </location>
</feature>
<dbReference type="AlphaFoldDB" id="A0A4Y2DKD9"/>
<protein>
    <submittedName>
        <fullName evidence="1">Uncharacterized protein</fullName>
    </submittedName>
</protein>
<gene>
    <name evidence="1" type="ORF">AVEN_37497_1</name>
</gene>
<proteinExistence type="predicted"/>
<comment type="caution">
    <text evidence="1">The sequence shown here is derived from an EMBL/GenBank/DDBJ whole genome shotgun (WGS) entry which is preliminary data.</text>
</comment>
<accession>A0A4Y2DKD9</accession>
<reference evidence="1 2" key="1">
    <citation type="journal article" date="2019" name="Sci. Rep.">
        <title>Orb-weaving spider Araneus ventricosus genome elucidates the spidroin gene catalogue.</title>
        <authorList>
            <person name="Kono N."/>
            <person name="Nakamura H."/>
            <person name="Ohtoshi R."/>
            <person name="Moran D.A.P."/>
            <person name="Shinohara A."/>
            <person name="Yoshida Y."/>
            <person name="Fujiwara M."/>
            <person name="Mori M."/>
            <person name="Tomita M."/>
            <person name="Arakawa K."/>
        </authorList>
    </citation>
    <scope>NUCLEOTIDE SEQUENCE [LARGE SCALE GENOMIC DNA]</scope>
</reference>
<organism evidence="1 2">
    <name type="scientific">Araneus ventricosus</name>
    <name type="common">Orbweaver spider</name>
    <name type="synonym">Epeira ventricosa</name>
    <dbReference type="NCBI Taxonomy" id="182803"/>
    <lineage>
        <taxon>Eukaryota</taxon>
        <taxon>Metazoa</taxon>
        <taxon>Ecdysozoa</taxon>
        <taxon>Arthropoda</taxon>
        <taxon>Chelicerata</taxon>
        <taxon>Arachnida</taxon>
        <taxon>Araneae</taxon>
        <taxon>Araneomorphae</taxon>
        <taxon>Entelegynae</taxon>
        <taxon>Araneoidea</taxon>
        <taxon>Araneidae</taxon>
        <taxon>Araneus</taxon>
    </lineage>
</organism>
<evidence type="ECO:0000313" key="1">
    <source>
        <dbReference type="EMBL" id="GBM16075.1"/>
    </source>
</evidence>
<keyword evidence="2" id="KW-1185">Reference proteome</keyword>
<dbReference type="Proteomes" id="UP000499080">
    <property type="component" value="Unassembled WGS sequence"/>
</dbReference>
<dbReference type="EMBL" id="BGPR01166765">
    <property type="protein sequence ID" value="GBM16075.1"/>
    <property type="molecule type" value="Genomic_DNA"/>
</dbReference>
<sequence length="55" mass="6204">MDGTLFLGKPYSTKSGVMPMRQSVVKVTRAGTYFWHSEENVSSNWHARVTVFPKG</sequence>
<evidence type="ECO:0000313" key="2">
    <source>
        <dbReference type="Proteomes" id="UP000499080"/>
    </source>
</evidence>
<name>A0A4Y2DKD9_ARAVE</name>